<dbReference type="Proteomes" id="UP001187192">
    <property type="component" value="Unassembled WGS sequence"/>
</dbReference>
<organism evidence="1 2">
    <name type="scientific">Ficus carica</name>
    <name type="common">Common fig</name>
    <dbReference type="NCBI Taxonomy" id="3494"/>
    <lineage>
        <taxon>Eukaryota</taxon>
        <taxon>Viridiplantae</taxon>
        <taxon>Streptophyta</taxon>
        <taxon>Embryophyta</taxon>
        <taxon>Tracheophyta</taxon>
        <taxon>Spermatophyta</taxon>
        <taxon>Magnoliopsida</taxon>
        <taxon>eudicotyledons</taxon>
        <taxon>Gunneridae</taxon>
        <taxon>Pentapetalae</taxon>
        <taxon>rosids</taxon>
        <taxon>fabids</taxon>
        <taxon>Rosales</taxon>
        <taxon>Moraceae</taxon>
        <taxon>Ficeae</taxon>
        <taxon>Ficus</taxon>
    </lineage>
</organism>
<reference evidence="1" key="1">
    <citation type="submission" date="2023-07" db="EMBL/GenBank/DDBJ databases">
        <title>draft genome sequence of fig (Ficus carica).</title>
        <authorList>
            <person name="Takahashi T."/>
            <person name="Nishimura K."/>
        </authorList>
    </citation>
    <scope>NUCLEOTIDE SEQUENCE</scope>
</reference>
<sequence length="132" mass="14834">MEVTISHDLWIMWLRPSAFVIHNQLPAMGCGFCGLHSDGSHPTERTIGRRLRFGRGDWSSREWEGLGFCRSAEEQRRSMPQGSGFLVALRSADLKSQSGQRWHGRRQCGRAAQRCGWVAGNRAAGDLLCLFC</sequence>
<evidence type="ECO:0000313" key="2">
    <source>
        <dbReference type="Proteomes" id="UP001187192"/>
    </source>
</evidence>
<gene>
    <name evidence="1" type="ORF">TIFTF001_023569</name>
</gene>
<accession>A0AA88AL63</accession>
<dbReference type="EMBL" id="BTGU01000051">
    <property type="protein sequence ID" value="GMN54440.1"/>
    <property type="molecule type" value="Genomic_DNA"/>
</dbReference>
<evidence type="ECO:0000313" key="1">
    <source>
        <dbReference type="EMBL" id="GMN54440.1"/>
    </source>
</evidence>
<proteinExistence type="predicted"/>
<dbReference type="AlphaFoldDB" id="A0AA88AL63"/>
<keyword evidence="2" id="KW-1185">Reference proteome</keyword>
<name>A0AA88AL63_FICCA</name>
<comment type="caution">
    <text evidence="1">The sequence shown here is derived from an EMBL/GenBank/DDBJ whole genome shotgun (WGS) entry which is preliminary data.</text>
</comment>
<protein>
    <submittedName>
        <fullName evidence="1">Uncharacterized protein</fullName>
    </submittedName>
</protein>